<keyword evidence="2" id="KW-1185">Reference proteome</keyword>
<gene>
    <name evidence="1" type="ORF">OXX778_LOCUS12127</name>
</gene>
<name>A0A814AME6_9BILA</name>
<comment type="caution">
    <text evidence="1">The sequence shown here is derived from an EMBL/GenBank/DDBJ whole genome shotgun (WGS) entry which is preliminary data.</text>
</comment>
<sequence>MIPMKKNVRKKIELTLDQKREICLFYDQHSSSVKKIKQVDLIAKFNQKFNLVIGTSTMSELIKNKETYLATENLRPFGTKRLRTAEHPLMENALWLWATNKMDNEILDFLELEPKMNLNKQTPTNKRFIFPVDSQKFLSVVSLSLLYSYPSFQFIKDAFHVKNIPNDNELYVNNENYKKYKESRLKRANLKKTNQELNLISENQINYFRKCVVFVEKLDLKKILSMKVRKNSN</sequence>
<dbReference type="OrthoDB" id="9909311at2759"/>
<dbReference type="AlphaFoldDB" id="A0A814AME6"/>
<accession>A0A814AME6</accession>
<dbReference type="Gene3D" id="1.10.10.60">
    <property type="entry name" value="Homeodomain-like"/>
    <property type="match status" value="1"/>
</dbReference>
<reference evidence="1" key="1">
    <citation type="submission" date="2021-02" db="EMBL/GenBank/DDBJ databases">
        <authorList>
            <person name="Nowell W R."/>
        </authorList>
    </citation>
    <scope>NUCLEOTIDE SEQUENCE</scope>
    <source>
        <strain evidence="1">Ploen Becks lab</strain>
    </source>
</reference>
<protein>
    <submittedName>
        <fullName evidence="1">Uncharacterized protein</fullName>
    </submittedName>
</protein>
<organism evidence="1 2">
    <name type="scientific">Brachionus calyciflorus</name>
    <dbReference type="NCBI Taxonomy" id="104777"/>
    <lineage>
        <taxon>Eukaryota</taxon>
        <taxon>Metazoa</taxon>
        <taxon>Spiralia</taxon>
        <taxon>Gnathifera</taxon>
        <taxon>Rotifera</taxon>
        <taxon>Eurotatoria</taxon>
        <taxon>Monogononta</taxon>
        <taxon>Pseudotrocha</taxon>
        <taxon>Ploima</taxon>
        <taxon>Brachionidae</taxon>
        <taxon>Brachionus</taxon>
    </lineage>
</organism>
<dbReference type="EMBL" id="CAJNOC010002150">
    <property type="protein sequence ID" value="CAF0915542.1"/>
    <property type="molecule type" value="Genomic_DNA"/>
</dbReference>
<evidence type="ECO:0000313" key="1">
    <source>
        <dbReference type="EMBL" id="CAF0915542.1"/>
    </source>
</evidence>
<evidence type="ECO:0000313" key="2">
    <source>
        <dbReference type="Proteomes" id="UP000663879"/>
    </source>
</evidence>
<proteinExistence type="predicted"/>
<dbReference type="Proteomes" id="UP000663879">
    <property type="component" value="Unassembled WGS sequence"/>
</dbReference>